<dbReference type="InterPro" id="IPR036380">
    <property type="entry name" value="Isochorismatase-like_sf"/>
</dbReference>
<feature type="domain" description="Isochorismatase-like" evidence="2">
    <location>
        <begin position="22"/>
        <end position="169"/>
    </location>
</feature>
<comment type="caution">
    <text evidence="3">The sequence shown here is derived from an EMBL/GenBank/DDBJ whole genome shotgun (WGS) entry which is preliminary data.</text>
</comment>
<keyword evidence="4" id="KW-1185">Reference proteome</keyword>
<dbReference type="EMBL" id="JANBOI010001628">
    <property type="protein sequence ID" value="KAJ1726321.1"/>
    <property type="molecule type" value="Genomic_DNA"/>
</dbReference>
<dbReference type="AlphaFoldDB" id="A0A9W7Y3D2"/>
<gene>
    <name evidence="3" type="ORF">LPJ61_005266</name>
</gene>
<name>A0A9W7Y3D2_9FUNG</name>
<evidence type="ECO:0000313" key="4">
    <source>
        <dbReference type="Proteomes" id="UP001143981"/>
    </source>
</evidence>
<evidence type="ECO:0000256" key="1">
    <source>
        <dbReference type="ARBA" id="ARBA00006336"/>
    </source>
</evidence>
<dbReference type="Pfam" id="PF00857">
    <property type="entry name" value="Isochorismatase"/>
    <property type="match status" value="1"/>
</dbReference>
<evidence type="ECO:0000259" key="2">
    <source>
        <dbReference type="Pfam" id="PF00857"/>
    </source>
</evidence>
<organism evidence="3 4">
    <name type="scientific">Coemansia biformis</name>
    <dbReference type="NCBI Taxonomy" id="1286918"/>
    <lineage>
        <taxon>Eukaryota</taxon>
        <taxon>Fungi</taxon>
        <taxon>Fungi incertae sedis</taxon>
        <taxon>Zoopagomycota</taxon>
        <taxon>Kickxellomycotina</taxon>
        <taxon>Kickxellomycetes</taxon>
        <taxon>Kickxellales</taxon>
        <taxon>Kickxellaceae</taxon>
        <taxon>Coemansia</taxon>
    </lineage>
</organism>
<dbReference type="InterPro" id="IPR000868">
    <property type="entry name" value="Isochorismatase-like_dom"/>
</dbReference>
<dbReference type="OrthoDB" id="269496at2759"/>
<sequence length="211" mass="22920">MASRAIAAAAVRSLGRPKAGNTVFFLCDVQERFRSGIHAFESVVQVAQKMSRFSQIADIPLVVTEQYPKGLGHTAGEISIGHAALVDEKTKFSMLTPAVEQKLKELDAQSVVLYGIESHICILQTCLELLDNQYDVHVLADGVSSMNAPEIDIALARMAHAGAHVVSSESLMFQLMGDTKNPCFKAVSALVKEHQEAARQNELLFKSRAAL</sequence>
<protein>
    <recommendedName>
        <fullName evidence="2">Isochorismatase-like domain-containing protein</fullName>
    </recommendedName>
</protein>
<proteinExistence type="inferred from homology"/>
<dbReference type="SUPFAM" id="SSF52499">
    <property type="entry name" value="Isochorismatase-like hydrolases"/>
    <property type="match status" value="1"/>
</dbReference>
<dbReference type="PANTHER" id="PTHR14119">
    <property type="entry name" value="HYDROLASE"/>
    <property type="match status" value="1"/>
</dbReference>
<accession>A0A9W7Y3D2</accession>
<comment type="similarity">
    <text evidence="1">Belongs to the isochorismatase family.</text>
</comment>
<evidence type="ECO:0000313" key="3">
    <source>
        <dbReference type="EMBL" id="KAJ1726321.1"/>
    </source>
</evidence>
<dbReference type="InterPro" id="IPR050993">
    <property type="entry name" value="Isochorismatase_domain"/>
</dbReference>
<dbReference type="Proteomes" id="UP001143981">
    <property type="component" value="Unassembled WGS sequence"/>
</dbReference>
<dbReference type="Gene3D" id="3.40.50.850">
    <property type="entry name" value="Isochorismatase-like"/>
    <property type="match status" value="1"/>
</dbReference>
<reference evidence="3" key="1">
    <citation type="submission" date="2022-07" db="EMBL/GenBank/DDBJ databases">
        <title>Phylogenomic reconstructions and comparative analyses of Kickxellomycotina fungi.</title>
        <authorList>
            <person name="Reynolds N.K."/>
            <person name="Stajich J.E."/>
            <person name="Barry K."/>
            <person name="Grigoriev I.V."/>
            <person name="Crous P."/>
            <person name="Smith M.E."/>
        </authorList>
    </citation>
    <scope>NUCLEOTIDE SEQUENCE</scope>
    <source>
        <strain evidence="3">BCRC 34381</strain>
    </source>
</reference>
<dbReference type="PANTHER" id="PTHR14119:SF3">
    <property type="entry name" value="ISOCHORISMATASE DOMAIN-CONTAINING PROTEIN 2"/>
    <property type="match status" value="1"/>
</dbReference>